<dbReference type="Proteomes" id="UP000467379">
    <property type="component" value="Plasmid pJCM12687"/>
</dbReference>
<evidence type="ECO:0000313" key="2">
    <source>
        <dbReference type="Proteomes" id="UP000467379"/>
    </source>
</evidence>
<keyword evidence="1" id="KW-0614">Plasmid</keyword>
<protein>
    <recommendedName>
        <fullName evidence="3">SMI1/KNR4 family protein</fullName>
    </recommendedName>
</protein>
<keyword evidence="2" id="KW-1185">Reference proteome</keyword>
<dbReference type="PANTHER" id="PTHR32011:SF2">
    <property type="entry name" value="OS08G0472400 PROTEIN"/>
    <property type="match status" value="1"/>
</dbReference>
<dbReference type="RefSeq" id="WP_232080433.1">
    <property type="nucleotide sequence ID" value="NZ_JACKTX010000052.1"/>
</dbReference>
<accession>A0ABN6BBX1</accession>
<organism evidence="1 2">
    <name type="scientific">Mycobacterium branderi</name>
    <dbReference type="NCBI Taxonomy" id="43348"/>
    <lineage>
        <taxon>Bacteria</taxon>
        <taxon>Bacillati</taxon>
        <taxon>Actinomycetota</taxon>
        <taxon>Actinomycetes</taxon>
        <taxon>Mycobacteriales</taxon>
        <taxon>Mycobacteriaceae</taxon>
        <taxon>Mycobacterium</taxon>
    </lineage>
</organism>
<gene>
    <name evidence="1" type="ORF">MBRA_53950</name>
</gene>
<evidence type="ECO:0008006" key="3">
    <source>
        <dbReference type="Google" id="ProtNLM"/>
    </source>
</evidence>
<proteinExistence type="predicted"/>
<name>A0ABN6BBX1_9MYCO</name>
<reference evidence="1 2" key="1">
    <citation type="journal article" date="2019" name="Emerg. Microbes Infect.">
        <title>Comprehensive subspecies identification of 175 nontuberculous mycobacteria species based on 7547 genomic profiles.</title>
        <authorList>
            <person name="Matsumoto Y."/>
            <person name="Kinjo T."/>
            <person name="Motooka D."/>
            <person name="Nabeya D."/>
            <person name="Jung N."/>
            <person name="Uechi K."/>
            <person name="Horii T."/>
            <person name="Iida T."/>
            <person name="Fujita J."/>
            <person name="Nakamura S."/>
        </authorList>
    </citation>
    <scope>NUCLEOTIDE SEQUENCE [LARGE SCALE GENOMIC DNA]</scope>
    <source>
        <strain evidence="1 2">JCM 12687</strain>
        <plasmid evidence="1">pJCM12687</plasmid>
    </source>
</reference>
<dbReference type="EMBL" id="AP022607">
    <property type="protein sequence ID" value="BBZ15200.1"/>
    <property type="molecule type" value="Genomic_DNA"/>
</dbReference>
<sequence>MEHRDGQWLGAEAARRLAKCDGLEARPPRADVEGTRAQTRLTKLRGVVIQPALTDAEIRRTEDRFGFEFADDHRALLSAGLPTGEHWPDWRGGNADDLRKALSWPVTGVLFDVENNAFWDCRWGERPADNAGAVKLAAAALADAPQMVPVYSHRYLPAGRETFGHPVLSIHQTDVICYGTDLVDYVFQEFGVGPGIERSDPRWRPRPTVAFWSDLLE</sequence>
<dbReference type="PANTHER" id="PTHR32011">
    <property type="entry name" value="OS08G0472400 PROTEIN"/>
    <property type="match status" value="1"/>
</dbReference>
<evidence type="ECO:0000313" key="1">
    <source>
        <dbReference type="EMBL" id="BBZ15200.1"/>
    </source>
</evidence>
<geneLocation type="plasmid" evidence="1 2">
    <name>pJCM12687</name>
</geneLocation>